<dbReference type="PANTHER" id="PTHR48043:SF145">
    <property type="entry name" value="FI06409P-RELATED"/>
    <property type="match status" value="1"/>
</dbReference>
<reference evidence="6" key="1">
    <citation type="submission" date="2013-03" db="EMBL/GenBank/DDBJ databases">
        <title>The Genome Sequence of Anopheles christyi ACHKN1017.</title>
        <authorList>
            <consortium name="The Broad Institute Genomics Platform"/>
            <person name="Neafsey D.E."/>
            <person name="Besansky N."/>
            <person name="Walker B."/>
            <person name="Young S.K."/>
            <person name="Zeng Q."/>
            <person name="Gargeya S."/>
            <person name="Fitzgerald M."/>
            <person name="Haas B."/>
            <person name="Abouelleil A."/>
            <person name="Allen A.W."/>
            <person name="Alvarado L."/>
            <person name="Arachchi H.M."/>
            <person name="Berlin A.M."/>
            <person name="Chapman S.B."/>
            <person name="Gainer-Dewar J."/>
            <person name="Goldberg J."/>
            <person name="Griggs A."/>
            <person name="Gujja S."/>
            <person name="Hansen M."/>
            <person name="Howarth C."/>
            <person name="Imamovic A."/>
            <person name="Ireland A."/>
            <person name="Larimer J."/>
            <person name="McCowan C."/>
            <person name="Murphy C."/>
            <person name="Pearson M."/>
            <person name="Poon T.W."/>
            <person name="Priest M."/>
            <person name="Roberts A."/>
            <person name="Saif S."/>
            <person name="Shea T."/>
            <person name="Sisk P."/>
            <person name="Sykes S."/>
            <person name="Wortman J."/>
            <person name="Nusbaum C."/>
            <person name="Birren B."/>
        </authorList>
    </citation>
    <scope>NUCLEOTIDE SEQUENCE [LARGE SCALE GENOMIC DNA]</scope>
    <source>
        <strain evidence="6">ACHKN1017</strain>
    </source>
</reference>
<keyword evidence="2" id="KW-0328">Glycosyltransferase</keyword>
<dbReference type="EnsemblMetazoa" id="ACHR008051-RA">
    <property type="protein sequence ID" value="ACHR008051-PA"/>
    <property type="gene ID" value="ACHR008051"/>
</dbReference>
<evidence type="ECO:0000313" key="5">
    <source>
        <dbReference type="EnsemblMetazoa" id="ACHR008051-PA"/>
    </source>
</evidence>
<dbReference type="AlphaFoldDB" id="A0A182KBB4"/>
<dbReference type="VEuPathDB" id="VectorBase:ACHR008051"/>
<keyword evidence="4" id="KW-1133">Transmembrane helix</keyword>
<evidence type="ECO:0000256" key="4">
    <source>
        <dbReference type="SAM" id="Phobius"/>
    </source>
</evidence>
<protein>
    <recommendedName>
        <fullName evidence="7">UDP-glucuronosyltransferase</fullName>
    </recommendedName>
</protein>
<dbReference type="InterPro" id="IPR050271">
    <property type="entry name" value="UDP-glycosyltransferase"/>
</dbReference>
<feature type="transmembrane region" description="Helical" evidence="4">
    <location>
        <begin position="479"/>
        <end position="505"/>
    </location>
</feature>
<evidence type="ECO:0000256" key="3">
    <source>
        <dbReference type="ARBA" id="ARBA00022679"/>
    </source>
</evidence>
<evidence type="ECO:0000256" key="1">
    <source>
        <dbReference type="ARBA" id="ARBA00009995"/>
    </source>
</evidence>
<accession>A0A182KBB4</accession>
<evidence type="ECO:0008006" key="7">
    <source>
        <dbReference type="Google" id="ProtNLM"/>
    </source>
</evidence>
<dbReference type="CDD" id="cd03784">
    <property type="entry name" value="GT1_Gtf-like"/>
    <property type="match status" value="1"/>
</dbReference>
<keyword evidence="4" id="KW-0472">Membrane</keyword>
<sequence>MKNVLQFPMVFIIFIIMWHVIIIRGTKLSNILYISAVASPSHFLWSQQFSKALANNGHNVTLLSIYKEGTQHNLHFLKLDGVDEALSLDHTVDYLALHTMSPTELLASFFELEYMLLSYPKDFTFSLIIHDHLAGPCLLLLLERFHFPPLVMASASNVLSSVECILGSPMYPGFISNYLLDPPASFGYLERIYNTMLTTYELFFKWYYVNPRIDRLIQSHFQNITSVSRLESTAVIVLMNSIAPLEPPEPRIWRVVNVGGLHISIPKMLPTFLYQHMNKTFAKCVYVSFGSNLKLTSLDNHIAQSIITVARLLPNIKFLWKVDVQFTTIDSYIPHNLITSDWFPQNDILASGMVDILFTHGGLLTIQEAIWYGIPMLGTPNYGDQYQNVRRIEQLGIGKKLYLEDLNPVTLQKHLVDMISDGRYKQRATEISKMIRDEQFTAQTKAVWAVEWVLRNYGTLQKLEDLNDVGTLQKYCLDVLLTIICLIMCIVFILNRMIHVGAMFVMSRISRKNKIE</sequence>
<dbReference type="GO" id="GO:0008194">
    <property type="term" value="F:UDP-glycosyltransferase activity"/>
    <property type="evidence" value="ECO:0007669"/>
    <property type="project" value="InterPro"/>
</dbReference>
<evidence type="ECO:0000313" key="6">
    <source>
        <dbReference type="Proteomes" id="UP000075881"/>
    </source>
</evidence>
<dbReference type="PANTHER" id="PTHR48043">
    <property type="entry name" value="EG:EG0003.4 PROTEIN-RELATED"/>
    <property type="match status" value="1"/>
</dbReference>
<dbReference type="FunFam" id="3.40.50.2000:FF:000021">
    <property type="entry name" value="UDP-glucuronosyltransferase"/>
    <property type="match status" value="1"/>
</dbReference>
<name>A0A182KBB4_9DIPT</name>
<keyword evidence="6" id="KW-1185">Reference proteome</keyword>
<proteinExistence type="inferred from homology"/>
<dbReference type="InterPro" id="IPR002213">
    <property type="entry name" value="UDP_glucos_trans"/>
</dbReference>
<dbReference type="Gene3D" id="3.40.50.2000">
    <property type="entry name" value="Glycogen Phosphorylase B"/>
    <property type="match status" value="1"/>
</dbReference>
<dbReference type="SUPFAM" id="SSF53756">
    <property type="entry name" value="UDP-Glycosyltransferase/glycogen phosphorylase"/>
    <property type="match status" value="1"/>
</dbReference>
<keyword evidence="4" id="KW-0812">Transmembrane</keyword>
<reference evidence="5" key="2">
    <citation type="submission" date="2020-05" db="UniProtKB">
        <authorList>
            <consortium name="EnsemblMetazoa"/>
        </authorList>
    </citation>
    <scope>IDENTIFICATION</scope>
    <source>
        <strain evidence="5">ACHKN1017</strain>
    </source>
</reference>
<keyword evidence="3" id="KW-0808">Transferase</keyword>
<organism evidence="5 6">
    <name type="scientific">Anopheles christyi</name>
    <dbReference type="NCBI Taxonomy" id="43041"/>
    <lineage>
        <taxon>Eukaryota</taxon>
        <taxon>Metazoa</taxon>
        <taxon>Ecdysozoa</taxon>
        <taxon>Arthropoda</taxon>
        <taxon>Hexapoda</taxon>
        <taxon>Insecta</taxon>
        <taxon>Pterygota</taxon>
        <taxon>Neoptera</taxon>
        <taxon>Endopterygota</taxon>
        <taxon>Diptera</taxon>
        <taxon>Nematocera</taxon>
        <taxon>Culicoidea</taxon>
        <taxon>Culicidae</taxon>
        <taxon>Anophelinae</taxon>
        <taxon>Anopheles</taxon>
    </lineage>
</organism>
<dbReference type="Pfam" id="PF00201">
    <property type="entry name" value="UDPGT"/>
    <property type="match status" value="1"/>
</dbReference>
<dbReference type="STRING" id="43041.A0A182KBB4"/>
<dbReference type="Proteomes" id="UP000075881">
    <property type="component" value="Unassembled WGS sequence"/>
</dbReference>
<feature type="transmembrane region" description="Helical" evidence="4">
    <location>
        <begin position="7"/>
        <end position="25"/>
    </location>
</feature>
<evidence type="ECO:0000256" key="2">
    <source>
        <dbReference type="ARBA" id="ARBA00022676"/>
    </source>
</evidence>
<comment type="similarity">
    <text evidence="1">Belongs to the UDP-glycosyltransferase family.</text>
</comment>